<evidence type="ECO:0000256" key="6">
    <source>
        <dbReference type="PROSITE-ProRule" id="PRU00176"/>
    </source>
</evidence>
<name>A0ABR2S6Y0_9ROSI</name>
<dbReference type="InterPro" id="IPR000504">
    <property type="entry name" value="RRM_dom"/>
</dbReference>
<keyword evidence="2" id="KW-0507">mRNA processing</keyword>
<dbReference type="PANTHER" id="PTHR48028">
    <property type="entry name" value="GLYCINE-RICH RNA-BINDING PROTEIN RZ1A"/>
    <property type="match status" value="1"/>
</dbReference>
<gene>
    <name evidence="9" type="ORF">V6N11_010984</name>
</gene>
<protein>
    <recommendedName>
        <fullName evidence="8">RRM domain-containing protein</fullName>
    </recommendedName>
</protein>
<evidence type="ECO:0000313" key="9">
    <source>
        <dbReference type="EMBL" id="KAK9020973.1"/>
    </source>
</evidence>
<keyword evidence="3 6" id="KW-0694">RNA-binding</keyword>
<dbReference type="InterPro" id="IPR035979">
    <property type="entry name" value="RBD_domain_sf"/>
</dbReference>
<keyword evidence="10" id="KW-1185">Reference proteome</keyword>
<dbReference type="Gene3D" id="3.30.70.330">
    <property type="match status" value="1"/>
</dbReference>
<sequence length="208" mass="23440">MKKLYKVKKHGEVVDAFIPARKSKKGYRFGFVRFTTLKEAEKAIAQMNGCVLYGSRLVVRLAKFSDNLEDRLCKQLKFRVLKNGESSKNQSKYIGDMSNSPRDSLKKSSNSQRLTEENRPIGRVNCLKASWAGIVSKNVGCQGDKAEEDISHKLFRNAEMGFDLGRAKETSVLENIVGFKLFGTEPEVVREEEVLDTSNLQNWPTLGA</sequence>
<dbReference type="PROSITE" id="PS50102">
    <property type="entry name" value="RRM"/>
    <property type="match status" value="1"/>
</dbReference>
<evidence type="ECO:0000256" key="4">
    <source>
        <dbReference type="ARBA" id="ARBA00023187"/>
    </source>
</evidence>
<evidence type="ECO:0000256" key="5">
    <source>
        <dbReference type="ARBA" id="ARBA00023242"/>
    </source>
</evidence>
<feature type="region of interest" description="Disordered" evidence="7">
    <location>
        <begin position="89"/>
        <end position="117"/>
    </location>
</feature>
<evidence type="ECO:0000256" key="1">
    <source>
        <dbReference type="ARBA" id="ARBA00004123"/>
    </source>
</evidence>
<evidence type="ECO:0000256" key="3">
    <source>
        <dbReference type="ARBA" id="ARBA00022884"/>
    </source>
</evidence>
<evidence type="ECO:0000313" key="10">
    <source>
        <dbReference type="Proteomes" id="UP001396334"/>
    </source>
</evidence>
<dbReference type="SUPFAM" id="SSF54928">
    <property type="entry name" value="RNA-binding domain, RBD"/>
    <property type="match status" value="1"/>
</dbReference>
<feature type="domain" description="RRM" evidence="8">
    <location>
        <begin position="1"/>
        <end position="64"/>
    </location>
</feature>
<dbReference type="InterPro" id="IPR012677">
    <property type="entry name" value="Nucleotide-bd_a/b_plait_sf"/>
</dbReference>
<comment type="caution">
    <text evidence="9">The sequence shown here is derived from an EMBL/GenBank/DDBJ whole genome shotgun (WGS) entry which is preliminary data.</text>
</comment>
<dbReference type="Proteomes" id="UP001396334">
    <property type="component" value="Unassembled WGS sequence"/>
</dbReference>
<comment type="subcellular location">
    <subcellularLocation>
        <location evidence="1">Nucleus</location>
    </subcellularLocation>
</comment>
<reference evidence="9 10" key="1">
    <citation type="journal article" date="2024" name="G3 (Bethesda)">
        <title>Genome assembly of Hibiscus sabdariffa L. provides insights into metabolisms of medicinal natural products.</title>
        <authorList>
            <person name="Kim T."/>
        </authorList>
    </citation>
    <scope>NUCLEOTIDE SEQUENCE [LARGE SCALE GENOMIC DNA]</scope>
    <source>
        <strain evidence="9">TK-2024</strain>
        <tissue evidence="9">Old leaves</tissue>
    </source>
</reference>
<keyword evidence="4" id="KW-0508">mRNA splicing</keyword>
<dbReference type="PANTHER" id="PTHR48028:SF4">
    <property type="entry name" value="SC35-LIKE SPLICING FACTOR"/>
    <property type="match status" value="1"/>
</dbReference>
<dbReference type="CDD" id="cd00590">
    <property type="entry name" value="RRM_SF"/>
    <property type="match status" value="1"/>
</dbReference>
<organism evidence="9 10">
    <name type="scientific">Hibiscus sabdariffa</name>
    <name type="common">roselle</name>
    <dbReference type="NCBI Taxonomy" id="183260"/>
    <lineage>
        <taxon>Eukaryota</taxon>
        <taxon>Viridiplantae</taxon>
        <taxon>Streptophyta</taxon>
        <taxon>Embryophyta</taxon>
        <taxon>Tracheophyta</taxon>
        <taxon>Spermatophyta</taxon>
        <taxon>Magnoliopsida</taxon>
        <taxon>eudicotyledons</taxon>
        <taxon>Gunneridae</taxon>
        <taxon>Pentapetalae</taxon>
        <taxon>rosids</taxon>
        <taxon>malvids</taxon>
        <taxon>Malvales</taxon>
        <taxon>Malvaceae</taxon>
        <taxon>Malvoideae</taxon>
        <taxon>Hibiscus</taxon>
    </lineage>
</organism>
<evidence type="ECO:0000259" key="8">
    <source>
        <dbReference type="PROSITE" id="PS50102"/>
    </source>
</evidence>
<keyword evidence="5" id="KW-0539">Nucleus</keyword>
<dbReference type="Pfam" id="PF00076">
    <property type="entry name" value="RRM_1"/>
    <property type="match status" value="1"/>
</dbReference>
<accession>A0ABR2S6Y0</accession>
<evidence type="ECO:0000256" key="7">
    <source>
        <dbReference type="SAM" id="MobiDB-lite"/>
    </source>
</evidence>
<dbReference type="InterPro" id="IPR051106">
    <property type="entry name" value="RNA-bind/splicing_reg"/>
</dbReference>
<feature type="compositionally biased region" description="Polar residues" evidence="7">
    <location>
        <begin position="89"/>
        <end position="113"/>
    </location>
</feature>
<dbReference type="EMBL" id="JBBPBN010000016">
    <property type="protein sequence ID" value="KAK9020973.1"/>
    <property type="molecule type" value="Genomic_DNA"/>
</dbReference>
<evidence type="ECO:0000256" key="2">
    <source>
        <dbReference type="ARBA" id="ARBA00022664"/>
    </source>
</evidence>
<proteinExistence type="predicted"/>